<sequence length="78" mass="8454">MPGLGARRDFQVRGRMLGLGRGSRLTAPVLEQKHGGGDDHGYHNERYQGTFAASGRRLASVDCFTSTCQCGKPPQYTA</sequence>
<name>A0A6V8NEU5_9BACT</name>
<evidence type="ECO:0000313" key="1">
    <source>
        <dbReference type="EMBL" id="GFO70297.1"/>
    </source>
</evidence>
<evidence type="ECO:0000313" key="2">
    <source>
        <dbReference type="Proteomes" id="UP000587586"/>
    </source>
</evidence>
<gene>
    <name evidence="1" type="ORF">GMLC_38760</name>
</gene>
<keyword evidence="2" id="KW-1185">Reference proteome</keyword>
<dbReference type="Proteomes" id="UP000587586">
    <property type="component" value="Unassembled WGS sequence"/>
</dbReference>
<dbReference type="EMBL" id="BLXZ01000009">
    <property type="protein sequence ID" value="GFO70297.1"/>
    <property type="molecule type" value="Genomic_DNA"/>
</dbReference>
<accession>A0A6V8NEU5</accession>
<reference evidence="2" key="1">
    <citation type="submission" date="2020-06" db="EMBL/GenBank/DDBJ databases">
        <title>Draft genomic sequecing of Geomonas sp. Red745.</title>
        <authorList>
            <person name="Itoh H."/>
            <person name="Xu Z.X."/>
            <person name="Ushijima N."/>
            <person name="Masuda Y."/>
            <person name="Shiratori Y."/>
            <person name="Senoo K."/>
        </authorList>
    </citation>
    <scope>NUCLEOTIDE SEQUENCE [LARGE SCALE GENOMIC DNA]</scope>
    <source>
        <strain evidence="2">Red745</strain>
    </source>
</reference>
<comment type="caution">
    <text evidence="1">The sequence shown here is derived from an EMBL/GenBank/DDBJ whole genome shotgun (WGS) entry which is preliminary data.</text>
</comment>
<dbReference type="AlphaFoldDB" id="A0A6V8NEU5"/>
<organism evidence="1 2">
    <name type="scientific">Geomonas limicola</name>
    <dbReference type="NCBI Taxonomy" id="2740186"/>
    <lineage>
        <taxon>Bacteria</taxon>
        <taxon>Pseudomonadati</taxon>
        <taxon>Thermodesulfobacteriota</taxon>
        <taxon>Desulfuromonadia</taxon>
        <taxon>Geobacterales</taxon>
        <taxon>Geobacteraceae</taxon>
        <taxon>Geomonas</taxon>
    </lineage>
</organism>
<proteinExistence type="predicted"/>
<protein>
    <submittedName>
        <fullName evidence="1">Uncharacterized protein</fullName>
    </submittedName>
</protein>